<dbReference type="PROSITE" id="PS00584">
    <property type="entry name" value="PFKB_KINASES_2"/>
    <property type="match status" value="1"/>
</dbReference>
<dbReference type="EMBL" id="CP129675">
    <property type="protein sequence ID" value="XDS45877.1"/>
    <property type="molecule type" value="Genomic_DNA"/>
</dbReference>
<protein>
    <submittedName>
        <fullName evidence="5">Carbohydrate kinase family protein</fullName>
    </submittedName>
</protein>
<dbReference type="AlphaFoldDB" id="A0AB39UA35"/>
<dbReference type="InterPro" id="IPR002173">
    <property type="entry name" value="Carboh/pur_kinase_PfkB_CS"/>
</dbReference>
<evidence type="ECO:0000256" key="2">
    <source>
        <dbReference type="ARBA" id="ARBA00022777"/>
    </source>
</evidence>
<reference evidence="5" key="1">
    <citation type="submission" date="2023-07" db="EMBL/GenBank/DDBJ databases">
        <title>Bifidobacterium aquikefiriaerophilum sp. nov. and Bifidobacterium eccum sp. nov., isolated from water kefir.</title>
        <authorList>
            <person name="Breselge S."/>
            <person name="Bellassi P."/>
            <person name="Barcenilla C."/>
            <person name="Alvarez-Ordonez A."/>
            <person name="Morelli L."/>
            <person name="Cotter P.D."/>
        </authorList>
    </citation>
    <scope>NUCLEOTIDE SEQUENCE</scope>
    <source>
        <strain evidence="5">WK048_4_13</strain>
    </source>
</reference>
<keyword evidence="1" id="KW-0808">Transferase</keyword>
<keyword evidence="2 5" id="KW-0418">Kinase</keyword>
<organism evidence="5">
    <name type="scientific">Bifidobacterium fermentum</name>
    <dbReference type="NCBI Taxonomy" id="3059035"/>
    <lineage>
        <taxon>Bacteria</taxon>
        <taxon>Bacillati</taxon>
        <taxon>Actinomycetota</taxon>
        <taxon>Actinomycetes</taxon>
        <taxon>Bifidobacteriales</taxon>
        <taxon>Bifidobacteriaceae</taxon>
        <taxon>Bifidobacterium</taxon>
    </lineage>
</organism>
<dbReference type="InterPro" id="IPR011611">
    <property type="entry name" value="PfkB_dom"/>
</dbReference>
<dbReference type="Pfam" id="PF00294">
    <property type="entry name" value="PfkB"/>
    <property type="match status" value="1"/>
</dbReference>
<dbReference type="PANTHER" id="PTHR10584:SF166">
    <property type="entry name" value="RIBOKINASE"/>
    <property type="match status" value="1"/>
</dbReference>
<feature type="domain" description="Carbohydrate kinase PfkB" evidence="4">
    <location>
        <begin position="72"/>
        <end position="338"/>
    </location>
</feature>
<feature type="compositionally biased region" description="Basic and acidic residues" evidence="3">
    <location>
        <begin position="1"/>
        <end position="10"/>
    </location>
</feature>
<dbReference type="InterPro" id="IPR029056">
    <property type="entry name" value="Ribokinase-like"/>
</dbReference>
<feature type="region of interest" description="Disordered" evidence="3">
    <location>
        <begin position="1"/>
        <end position="23"/>
    </location>
</feature>
<dbReference type="Gene3D" id="3.40.1190.20">
    <property type="match status" value="1"/>
</dbReference>
<evidence type="ECO:0000256" key="3">
    <source>
        <dbReference type="SAM" id="MobiDB-lite"/>
    </source>
</evidence>
<evidence type="ECO:0000313" key="5">
    <source>
        <dbReference type="EMBL" id="XDS45877.1"/>
    </source>
</evidence>
<dbReference type="PANTHER" id="PTHR10584">
    <property type="entry name" value="SUGAR KINASE"/>
    <property type="match status" value="1"/>
</dbReference>
<evidence type="ECO:0000259" key="4">
    <source>
        <dbReference type="Pfam" id="PF00294"/>
    </source>
</evidence>
<accession>A0AB39UA35</accession>
<proteinExistence type="predicted"/>
<dbReference type="GO" id="GO:0016301">
    <property type="term" value="F:kinase activity"/>
    <property type="evidence" value="ECO:0007669"/>
    <property type="project" value="UniProtKB-KW"/>
</dbReference>
<dbReference type="GO" id="GO:0005829">
    <property type="term" value="C:cytosol"/>
    <property type="evidence" value="ECO:0007669"/>
    <property type="project" value="TreeGrafter"/>
</dbReference>
<sequence length="367" mass="39189">MASGTEELHLRQAGMPGQAGSAGAMPAAWTKSAGYWNEVGMDILGLGGSALDTIKVVDHLPVRDGFCSVLSTRRMLGGSGTNVLVQAQRLGARTASISKVADDADSDAIVDSLRRIGVDTRGVIRQQGGFAAPRCLIYVDGHGEKALVLDGDGRRALPPISMEEASFDLMNETSVLYLDLNPAELSLAAAKIAKDKGKTVVCNMQEDFETVLSKGIDREFLYELLHYVDVFAPCQEGVGPCAGSYEIDDEIEFVRRHFSGIIVLTQGSRGVCAVDASNRRFDVPAFDIDARDTTGAGDSFIGAFMTEHIIGDCPMRQSLVFASACAALTCMDYGALSSPTRGRVEEFLASHGNGMGEDLRTIAHKEN</sequence>
<name>A0AB39UA35_9BIFI</name>
<evidence type="ECO:0000256" key="1">
    <source>
        <dbReference type="ARBA" id="ARBA00022679"/>
    </source>
</evidence>
<gene>
    <name evidence="5" type="ORF">QN217_06940</name>
</gene>
<dbReference type="SUPFAM" id="SSF53613">
    <property type="entry name" value="Ribokinase-like"/>
    <property type="match status" value="1"/>
</dbReference>